<dbReference type="SMART" id="SM00131">
    <property type="entry name" value="KU"/>
    <property type="match status" value="1"/>
</dbReference>
<accession>A0AAD4NGZ2</accession>
<feature type="transmembrane region" description="Helical" evidence="1">
    <location>
        <begin position="234"/>
        <end position="258"/>
    </location>
</feature>
<sequence>MSQLLSDQPESALSADCPSTHRCEVPNDVRNIEKGVCCPRPQFVCNTPPKQSFMSECDASVTQNVTRWWFNSVKGKCVKYSHPDCESVLDDRSNSFVSERKCQEYCRNAKICPSSFVPLPDDGVAPYRFCDPMANSSDFVRSCYGGKSARCQYSKYLKHHVCCVKDSAKSFTNRFISQMRLTTRMPTNSINEIKNWRRGSYASSNGSTRCCKFNKKSDSEHRSIQPALAIDLKVVIVLFWLSGISLALLTGICCCVIAKRYRATLIIPLSNSLTINKENDMPSKMDANVSLSAETTCVYNPYSECPIEFKRKSDEKF</sequence>
<dbReference type="SUPFAM" id="SSF57362">
    <property type="entry name" value="BPTI-like"/>
    <property type="match status" value="1"/>
</dbReference>
<evidence type="ECO:0000256" key="1">
    <source>
        <dbReference type="SAM" id="Phobius"/>
    </source>
</evidence>
<gene>
    <name evidence="3" type="ORF">DdX_00206</name>
</gene>
<dbReference type="Proteomes" id="UP001201812">
    <property type="component" value="Unassembled WGS sequence"/>
</dbReference>
<organism evidence="3 4">
    <name type="scientific">Ditylenchus destructor</name>
    <dbReference type="NCBI Taxonomy" id="166010"/>
    <lineage>
        <taxon>Eukaryota</taxon>
        <taxon>Metazoa</taxon>
        <taxon>Ecdysozoa</taxon>
        <taxon>Nematoda</taxon>
        <taxon>Chromadorea</taxon>
        <taxon>Rhabditida</taxon>
        <taxon>Tylenchina</taxon>
        <taxon>Tylenchomorpha</taxon>
        <taxon>Sphaerularioidea</taxon>
        <taxon>Anguinidae</taxon>
        <taxon>Anguininae</taxon>
        <taxon>Ditylenchus</taxon>
    </lineage>
</organism>
<dbReference type="GO" id="GO:0004867">
    <property type="term" value="F:serine-type endopeptidase inhibitor activity"/>
    <property type="evidence" value="ECO:0007669"/>
    <property type="project" value="InterPro"/>
</dbReference>
<dbReference type="EMBL" id="JAKKPZ010000001">
    <property type="protein sequence ID" value="KAI1728056.1"/>
    <property type="molecule type" value="Genomic_DNA"/>
</dbReference>
<dbReference type="InterPro" id="IPR002223">
    <property type="entry name" value="Kunitz_BPTI"/>
</dbReference>
<name>A0AAD4NGZ2_9BILA</name>
<proteinExistence type="predicted"/>
<evidence type="ECO:0000259" key="2">
    <source>
        <dbReference type="PROSITE" id="PS50279"/>
    </source>
</evidence>
<dbReference type="PROSITE" id="PS50279">
    <property type="entry name" value="BPTI_KUNITZ_2"/>
    <property type="match status" value="1"/>
</dbReference>
<dbReference type="AlphaFoldDB" id="A0AAD4NGZ2"/>
<keyword evidence="4" id="KW-1185">Reference proteome</keyword>
<reference evidence="3" key="1">
    <citation type="submission" date="2022-01" db="EMBL/GenBank/DDBJ databases">
        <title>Genome Sequence Resource for Two Populations of Ditylenchus destructor, the Migratory Endoparasitic Phytonematode.</title>
        <authorList>
            <person name="Zhang H."/>
            <person name="Lin R."/>
            <person name="Xie B."/>
        </authorList>
    </citation>
    <scope>NUCLEOTIDE SEQUENCE</scope>
    <source>
        <strain evidence="3">BazhouSP</strain>
    </source>
</reference>
<evidence type="ECO:0000313" key="4">
    <source>
        <dbReference type="Proteomes" id="UP001201812"/>
    </source>
</evidence>
<keyword evidence="1" id="KW-0812">Transmembrane</keyword>
<protein>
    <submittedName>
        <fullName evidence="3">Kunitz/Bovine pancreatic trypsin inhibitor domain-containing protein</fullName>
    </submittedName>
</protein>
<feature type="domain" description="BPTI/Kunitz inhibitor" evidence="2">
    <location>
        <begin position="45"/>
        <end position="106"/>
    </location>
</feature>
<dbReference type="Gene3D" id="4.10.410.10">
    <property type="entry name" value="Pancreatic trypsin inhibitor Kunitz domain"/>
    <property type="match status" value="1"/>
</dbReference>
<comment type="caution">
    <text evidence="3">The sequence shown here is derived from an EMBL/GenBank/DDBJ whole genome shotgun (WGS) entry which is preliminary data.</text>
</comment>
<dbReference type="InterPro" id="IPR036880">
    <property type="entry name" value="Kunitz_BPTI_sf"/>
</dbReference>
<evidence type="ECO:0000313" key="3">
    <source>
        <dbReference type="EMBL" id="KAI1728056.1"/>
    </source>
</evidence>
<keyword evidence="1" id="KW-1133">Transmembrane helix</keyword>
<dbReference type="Pfam" id="PF00014">
    <property type="entry name" value="Kunitz_BPTI"/>
    <property type="match status" value="1"/>
</dbReference>
<keyword evidence="1" id="KW-0472">Membrane</keyword>